<organism evidence="1 2">
    <name type="scientific">Ixodes persulcatus</name>
    <name type="common">Taiga tick</name>
    <dbReference type="NCBI Taxonomy" id="34615"/>
    <lineage>
        <taxon>Eukaryota</taxon>
        <taxon>Metazoa</taxon>
        <taxon>Ecdysozoa</taxon>
        <taxon>Arthropoda</taxon>
        <taxon>Chelicerata</taxon>
        <taxon>Arachnida</taxon>
        <taxon>Acari</taxon>
        <taxon>Parasitiformes</taxon>
        <taxon>Ixodida</taxon>
        <taxon>Ixodoidea</taxon>
        <taxon>Ixodidae</taxon>
        <taxon>Ixodinae</taxon>
        <taxon>Ixodes</taxon>
    </lineage>
</organism>
<keyword evidence="2" id="KW-1185">Reference proteome</keyword>
<feature type="non-terminal residue" evidence="1">
    <location>
        <position position="1"/>
    </location>
</feature>
<proteinExistence type="predicted"/>
<evidence type="ECO:0000313" key="2">
    <source>
        <dbReference type="Proteomes" id="UP000805193"/>
    </source>
</evidence>
<dbReference type="EMBL" id="JABSTQ010002037">
    <property type="protein sequence ID" value="KAG0444425.1"/>
    <property type="molecule type" value="Genomic_DNA"/>
</dbReference>
<name>A0AC60QXK7_IXOPE</name>
<sequence length="888" mass="98303">ETATQPLHRVAPSFEDTERAFLALVENSKRARRTTFPEEERQLAIERITSCCWLGIKNGCLLLEQVARISLGANGVNYALDYSSLKGIMDTFVSVMTACRHRGAIESCAESLRRFCQLVSSCDEASTAEMPSAVLSEALKHWSEKKSRSSLTRRSAGLPLLVKALIEGDRKDTQSSLRRAVSSVMRLFPTRPCHQTPDDGLDVPAAEKLHLLCTVAPRMLGQKRTREEFAGHDTLTPMKVLTQFPCVMAALSGFGERPRGDSEQLFFILDFLSRLRPASHDQNDREKLEPFVAVVKTQLKSRSWKLRLLAARCLASLCPVPQDEVLSALSALANSGETTSYNELQARLRAANVLLRANPNWYPHFSSGFETLLSFIPAVVDCFADDAVLNWWVLASRNCFVEMELLDTLSLLYPDPSHAWKADLCEALLKKVGDVSADGTSAPSLGTPGHDLLRKRQATWLLSAASRHRPPDLTTVVTSLMRVAKAESHVMEALLEFLGDACRTDSTFSAGVWRQLAGASAGVLPTEFDQRKIGDSLAREDTVELLESLLQKQDIANLTLVRECLSVSQRCALGQSADGTTVRALSLALWSRCLRLSLENPAFCNPATLGESVHAWSSSLAAALEGCPEAETTADIVWFQVARSVRIAGRAAFDWASWCDPPDHAVLQSVFDITLQLLQDGDPRIRSEAAAAFTYDAHAVQPSPVQPNLAVRDLFKRMVQVCRGQLEVVRFLMDRLHACDSSTHLEVERQLGTPNFSSSGLFEQDESEVFFEPMVTLFLFRDHLKVAVDDSKICHWTELEALFLEEESKLLGELKETCAVLEAFLGQSGEQELQLYGKPKLHYVLTALLCRADVTAHALKDRSEAEGTAGTLQVQRRRLLQLWTPPAL</sequence>
<gene>
    <name evidence="1" type="ORF">HPB47_013812</name>
</gene>
<reference evidence="1 2" key="1">
    <citation type="journal article" date="2020" name="Cell">
        <title>Large-Scale Comparative Analyses of Tick Genomes Elucidate Their Genetic Diversity and Vector Capacities.</title>
        <authorList>
            <consortium name="Tick Genome and Microbiome Consortium (TIGMIC)"/>
            <person name="Jia N."/>
            <person name="Wang J."/>
            <person name="Shi W."/>
            <person name="Du L."/>
            <person name="Sun Y."/>
            <person name="Zhan W."/>
            <person name="Jiang J.F."/>
            <person name="Wang Q."/>
            <person name="Zhang B."/>
            <person name="Ji P."/>
            <person name="Bell-Sakyi L."/>
            <person name="Cui X.M."/>
            <person name="Yuan T.T."/>
            <person name="Jiang B.G."/>
            <person name="Yang W.F."/>
            <person name="Lam T.T."/>
            <person name="Chang Q.C."/>
            <person name="Ding S.J."/>
            <person name="Wang X.J."/>
            <person name="Zhu J.G."/>
            <person name="Ruan X.D."/>
            <person name="Zhao L."/>
            <person name="Wei J.T."/>
            <person name="Ye R.Z."/>
            <person name="Que T.C."/>
            <person name="Du C.H."/>
            <person name="Zhou Y.H."/>
            <person name="Cheng J.X."/>
            <person name="Dai P.F."/>
            <person name="Guo W.B."/>
            <person name="Han X.H."/>
            <person name="Huang E.J."/>
            <person name="Li L.F."/>
            <person name="Wei W."/>
            <person name="Gao Y.C."/>
            <person name="Liu J.Z."/>
            <person name="Shao H.Z."/>
            <person name="Wang X."/>
            <person name="Wang C.C."/>
            <person name="Yang T.C."/>
            <person name="Huo Q.B."/>
            <person name="Li W."/>
            <person name="Chen H.Y."/>
            <person name="Chen S.E."/>
            <person name="Zhou L.G."/>
            <person name="Ni X.B."/>
            <person name="Tian J.H."/>
            <person name="Sheng Y."/>
            <person name="Liu T."/>
            <person name="Pan Y.S."/>
            <person name="Xia L.Y."/>
            <person name="Li J."/>
            <person name="Zhao F."/>
            <person name="Cao W.C."/>
        </authorList>
    </citation>
    <scope>NUCLEOTIDE SEQUENCE [LARGE SCALE GENOMIC DNA]</scope>
    <source>
        <strain evidence="1">Iper-2018</strain>
    </source>
</reference>
<accession>A0AC60QXK7</accession>
<comment type="caution">
    <text evidence="1">The sequence shown here is derived from an EMBL/GenBank/DDBJ whole genome shotgun (WGS) entry which is preliminary data.</text>
</comment>
<evidence type="ECO:0000313" key="1">
    <source>
        <dbReference type="EMBL" id="KAG0444425.1"/>
    </source>
</evidence>
<protein>
    <submittedName>
        <fullName evidence="1">Uncharacterized protein</fullName>
    </submittedName>
</protein>
<dbReference type="Proteomes" id="UP000805193">
    <property type="component" value="Unassembled WGS sequence"/>
</dbReference>